<dbReference type="EMBL" id="RBNJ01010624">
    <property type="protein sequence ID" value="RUS26365.1"/>
    <property type="molecule type" value="Genomic_DNA"/>
</dbReference>
<feature type="chain" id="PRO_5019265498" evidence="2">
    <location>
        <begin position="43"/>
        <end position="927"/>
    </location>
</feature>
<evidence type="ECO:0000313" key="3">
    <source>
        <dbReference type="EMBL" id="RUS26365.1"/>
    </source>
</evidence>
<feature type="transmembrane region" description="Helical" evidence="1">
    <location>
        <begin position="855"/>
        <end position="877"/>
    </location>
</feature>
<feature type="signal peptide" evidence="2">
    <location>
        <begin position="1"/>
        <end position="42"/>
    </location>
</feature>
<reference evidence="3 4" key="1">
    <citation type="journal article" date="2018" name="New Phytol.">
        <title>Phylogenomics of Endogonaceae and evolution of mycorrhizas within Mucoromycota.</title>
        <authorList>
            <person name="Chang Y."/>
            <person name="Desiro A."/>
            <person name="Na H."/>
            <person name="Sandor L."/>
            <person name="Lipzen A."/>
            <person name="Clum A."/>
            <person name="Barry K."/>
            <person name="Grigoriev I.V."/>
            <person name="Martin F.M."/>
            <person name="Stajich J.E."/>
            <person name="Smith M.E."/>
            <person name="Bonito G."/>
            <person name="Spatafora J.W."/>
        </authorList>
    </citation>
    <scope>NUCLEOTIDE SEQUENCE [LARGE SCALE GENOMIC DNA]</scope>
    <source>
        <strain evidence="3 4">AD002</strain>
    </source>
</reference>
<keyword evidence="4" id="KW-1185">Reference proteome</keyword>
<keyword evidence="1" id="KW-1133">Transmembrane helix</keyword>
<evidence type="ECO:0000256" key="1">
    <source>
        <dbReference type="SAM" id="Phobius"/>
    </source>
</evidence>
<dbReference type="AlphaFoldDB" id="A0A433Q9A9"/>
<evidence type="ECO:0000256" key="2">
    <source>
        <dbReference type="SAM" id="SignalP"/>
    </source>
</evidence>
<proteinExistence type="predicted"/>
<keyword evidence="2" id="KW-0732">Signal</keyword>
<protein>
    <submittedName>
        <fullName evidence="3">Uncharacterized protein</fullName>
    </submittedName>
</protein>
<sequence length="927" mass="103240">MFSRQSNESCRCPVMRNEYQFYTRAVVLFLLYLSFHASPVVAQNGSNEEINITLPSSLRRYSSPDLSVVSLFDCNTFGGDNSVTFAAHMHGATGYSNWNFTMRTVYPDGTTVVAPLPWLANYSVLTTGRLSDGNVLLTYYNSVIGDQNMLVAVVKPNGQVIRDMIALNMTPFWSDTGELQMTYTHRSSVCAASSGTGGGFLCNGVSVETGIPSWAQFDNQGGLLPPGIQTLSSTLKSYPLTNTTFWNTGHVAPTIDGGFLLVWGITSFDPNKYLPGLLYNVVYASFTKPGKAELSLAPFILYETTAYYQNGVIKVCAALQFGGGYSCIMSVNSTFYQIKFLSSGGVSDVDTLPIRGDASFDLSPLYYGGSIYPVEMILYDGNLNNSSVFGLPDLSPGIYPMCVAKNNTVYLNYFNITKSFQSQSTGWDYVSFDLPRFLQDDEGYDNLNIRNSTPGKNQTVSFDVKQPRLGISFRQSVRIYNGNISVFQQGQLVPRQMIPAGEFYTMNDTIWQSKPLLSSTLNVPNMTYYAVMDNGFVQTLRKEPLAGVQAGNWNFQTDGVIVLLKFTDHGREYYNNNMPFFKATLLKELSEFIPVTLSRLGIVSERTYSGDSSSVSPGLYLELSIAAPNPNDRNDVMTAMAAADYLATLISYLPVTNMQFGNVTVFLDPAVPAPLQELVGSIQNSHHLPRLRLPNSRRHGYPRANKTPKWPELCHLYNRVVPVRLCSRHIVRHLPRTRHSLPHHTRPHLLRGAIHNKFCDGYLVITLREASNNANFMKWFRENPQITSIFTILAATDVETLRVLDSQIGGLKIVGFNATFSIEAIKVMFIAGTLGFIFRDIPQFTIMIFYKMHNLHYTIIPFLTLITSGILVVVNLVDRLFRAIVFFRHWGQQNDCVGCGKRGAAGPIDKTGALEIDALKHSLKRKE</sequence>
<organism evidence="3 4">
    <name type="scientific">Jimgerdemannia flammicorona</name>
    <dbReference type="NCBI Taxonomy" id="994334"/>
    <lineage>
        <taxon>Eukaryota</taxon>
        <taxon>Fungi</taxon>
        <taxon>Fungi incertae sedis</taxon>
        <taxon>Mucoromycota</taxon>
        <taxon>Mucoromycotina</taxon>
        <taxon>Endogonomycetes</taxon>
        <taxon>Endogonales</taxon>
        <taxon>Endogonaceae</taxon>
        <taxon>Jimgerdemannia</taxon>
    </lineage>
</organism>
<keyword evidence="1" id="KW-0472">Membrane</keyword>
<keyword evidence="1" id="KW-0812">Transmembrane</keyword>
<comment type="caution">
    <text evidence="3">The sequence shown here is derived from an EMBL/GenBank/DDBJ whole genome shotgun (WGS) entry which is preliminary data.</text>
</comment>
<accession>A0A433Q9A9</accession>
<dbReference type="Proteomes" id="UP000274822">
    <property type="component" value="Unassembled WGS sequence"/>
</dbReference>
<gene>
    <name evidence="3" type="ORF">BC938DRAFT_470867</name>
</gene>
<evidence type="ECO:0000313" key="4">
    <source>
        <dbReference type="Proteomes" id="UP000274822"/>
    </source>
</evidence>
<name>A0A433Q9A9_9FUNG</name>